<evidence type="ECO:0000256" key="1">
    <source>
        <dbReference type="ARBA" id="ARBA00004613"/>
    </source>
</evidence>
<dbReference type="InterPro" id="IPR050557">
    <property type="entry name" value="RTX_toxin/Mannuronan_C5-epim"/>
</dbReference>
<keyword evidence="2" id="KW-0964">Secreted</keyword>
<dbReference type="SUPFAM" id="SSF51120">
    <property type="entry name" value="beta-Roll"/>
    <property type="match status" value="1"/>
</dbReference>
<dbReference type="InterPro" id="IPR001343">
    <property type="entry name" value="Hemolysn_Ca-bd"/>
</dbReference>
<protein>
    <submittedName>
        <fullName evidence="4">Calcium-binding protein</fullName>
    </submittedName>
</protein>
<dbReference type="PROSITE" id="PS00330">
    <property type="entry name" value="HEMOLYSIN_CALCIUM"/>
    <property type="match status" value="2"/>
</dbReference>
<dbReference type="OrthoDB" id="4227606at2"/>
<gene>
    <name evidence="4" type="ORF">FNZ23_24980</name>
</gene>
<dbReference type="Pfam" id="PF00353">
    <property type="entry name" value="HemolysinCabind"/>
    <property type="match status" value="2"/>
</dbReference>
<keyword evidence="5" id="KW-1185">Reference proteome</keyword>
<dbReference type="RefSeq" id="WP_143942490.1">
    <property type="nucleotide sequence ID" value="NZ_VKLS01000461.1"/>
</dbReference>
<evidence type="ECO:0000256" key="2">
    <source>
        <dbReference type="ARBA" id="ARBA00022525"/>
    </source>
</evidence>
<dbReference type="PANTHER" id="PTHR38340">
    <property type="entry name" value="S-LAYER PROTEIN"/>
    <property type="match status" value="1"/>
</dbReference>
<name>A0A553YTF3_9ACTN</name>
<evidence type="ECO:0000313" key="5">
    <source>
        <dbReference type="Proteomes" id="UP000320888"/>
    </source>
</evidence>
<dbReference type="InterPro" id="IPR018511">
    <property type="entry name" value="Hemolysin-typ_Ca-bd_CS"/>
</dbReference>
<evidence type="ECO:0000313" key="4">
    <source>
        <dbReference type="EMBL" id="TSB32495.1"/>
    </source>
</evidence>
<dbReference type="Gene3D" id="2.150.10.10">
    <property type="entry name" value="Serralysin-like metalloprotease, C-terminal"/>
    <property type="match status" value="2"/>
</dbReference>
<dbReference type="AlphaFoldDB" id="A0A553YTF3"/>
<dbReference type="PRINTS" id="PR00313">
    <property type="entry name" value="CABNDNGRPT"/>
</dbReference>
<dbReference type="GO" id="GO:0005509">
    <property type="term" value="F:calcium ion binding"/>
    <property type="evidence" value="ECO:0007669"/>
    <property type="project" value="InterPro"/>
</dbReference>
<comment type="caution">
    <text evidence="4">The sequence shown here is derived from an EMBL/GenBank/DDBJ whole genome shotgun (WGS) entry which is preliminary data.</text>
</comment>
<comment type="subcellular location">
    <subcellularLocation>
        <location evidence="1">Secreted</location>
    </subcellularLocation>
</comment>
<proteinExistence type="predicted"/>
<reference evidence="4 5" key="1">
    <citation type="submission" date="2019-07" db="EMBL/GenBank/DDBJ databases">
        <title>Draft genome for Streptomyces benahoarensis MZ03-48.</title>
        <authorList>
            <person name="Gonzalez-Pimentel J.L."/>
        </authorList>
    </citation>
    <scope>NUCLEOTIDE SEQUENCE [LARGE SCALE GENOMIC DNA]</scope>
    <source>
        <strain evidence="4 5">MZ03-48</strain>
    </source>
</reference>
<accession>A0A553YTF3</accession>
<sequence>MTRLIRRASAVAAAPQATAAVGDDGRELAYTVAPGQTNDVTVTEAYAKDDHVRLTYLIDDRVPVSAGHGCVHPDAADATTVRCTVVTVESQDPYAALTMDLGDGDDRVALANTAGETYFFNRVLLGDGDDTLTSTGPADGNSVVGGAGDDRITVGVAATVLGGEGHDTIEANGDAALAEGGPGDDILNGGPGDDILYGNSGNDHLYGGPGKDRLSGGPGEDVVQQD</sequence>
<dbReference type="PANTHER" id="PTHR38340:SF1">
    <property type="entry name" value="S-LAYER PROTEIN"/>
    <property type="match status" value="1"/>
</dbReference>
<organism evidence="4 5">
    <name type="scientific">Streptomyces benahoarensis</name>
    <dbReference type="NCBI Taxonomy" id="2595054"/>
    <lineage>
        <taxon>Bacteria</taxon>
        <taxon>Bacillati</taxon>
        <taxon>Actinomycetota</taxon>
        <taxon>Actinomycetes</taxon>
        <taxon>Kitasatosporales</taxon>
        <taxon>Streptomycetaceae</taxon>
        <taxon>Streptomyces</taxon>
    </lineage>
</organism>
<dbReference type="GO" id="GO:0005576">
    <property type="term" value="C:extracellular region"/>
    <property type="evidence" value="ECO:0007669"/>
    <property type="project" value="UniProtKB-SubCell"/>
</dbReference>
<dbReference type="EMBL" id="VKLS01000461">
    <property type="protein sequence ID" value="TSB32495.1"/>
    <property type="molecule type" value="Genomic_DNA"/>
</dbReference>
<dbReference type="Proteomes" id="UP000320888">
    <property type="component" value="Unassembled WGS sequence"/>
</dbReference>
<dbReference type="InterPro" id="IPR011049">
    <property type="entry name" value="Serralysin-like_metalloprot_C"/>
</dbReference>
<feature type="region of interest" description="Disordered" evidence="3">
    <location>
        <begin position="180"/>
        <end position="226"/>
    </location>
</feature>
<evidence type="ECO:0000256" key="3">
    <source>
        <dbReference type="SAM" id="MobiDB-lite"/>
    </source>
</evidence>